<dbReference type="InParanoid" id="A0A177CSG5"/>
<dbReference type="GeneID" id="28766004"/>
<dbReference type="AlphaFoldDB" id="A0A177CSG5"/>
<proteinExistence type="predicted"/>
<sequence>MQFTLASLSLLGLASAAPTLTARSVSTFPTFNLMYTPNGNAPAPVAELNSGTWYLAASNSRAVLTSDLHSAGLLYKYGTNPHIAQAAVGITITPGGTATVPDGKAIEFINNNGTAPMDIQLNASGLPTLWHNGGRFQACKGGSGEIFLSYVQPGQRFLASCAAIELRAVCTEHGVGEQLKGQLGKIIDVACVPVSD</sequence>
<evidence type="ECO:0000313" key="2">
    <source>
        <dbReference type="EMBL" id="OAG09908.1"/>
    </source>
</evidence>
<reference evidence="2 3" key="1">
    <citation type="submission" date="2016-05" db="EMBL/GenBank/DDBJ databases">
        <title>Comparative analysis of secretome profiles of manganese(II)-oxidizing ascomycete fungi.</title>
        <authorList>
            <consortium name="DOE Joint Genome Institute"/>
            <person name="Zeiner C.A."/>
            <person name="Purvine S.O."/>
            <person name="Zink E.M."/>
            <person name="Wu S."/>
            <person name="Pasa-Tolic L."/>
            <person name="Chaput D.L."/>
            <person name="Haridas S."/>
            <person name="Grigoriev I.V."/>
            <person name="Santelli C.M."/>
            <person name="Hansel C.M."/>
        </authorList>
    </citation>
    <scope>NUCLEOTIDE SEQUENCE [LARGE SCALE GENOMIC DNA]</scope>
    <source>
        <strain evidence="2 3">AP3s5-JAC2a</strain>
    </source>
</reference>
<keyword evidence="3" id="KW-1185">Reference proteome</keyword>
<evidence type="ECO:0000256" key="1">
    <source>
        <dbReference type="SAM" id="SignalP"/>
    </source>
</evidence>
<organism evidence="2 3">
    <name type="scientific">Paraphaeosphaeria sporulosa</name>
    <dbReference type="NCBI Taxonomy" id="1460663"/>
    <lineage>
        <taxon>Eukaryota</taxon>
        <taxon>Fungi</taxon>
        <taxon>Dikarya</taxon>
        <taxon>Ascomycota</taxon>
        <taxon>Pezizomycotina</taxon>
        <taxon>Dothideomycetes</taxon>
        <taxon>Pleosporomycetidae</taxon>
        <taxon>Pleosporales</taxon>
        <taxon>Massarineae</taxon>
        <taxon>Didymosphaeriaceae</taxon>
        <taxon>Paraphaeosphaeria</taxon>
    </lineage>
</organism>
<dbReference type="EMBL" id="KV441549">
    <property type="protein sequence ID" value="OAG09908.1"/>
    <property type="molecule type" value="Genomic_DNA"/>
</dbReference>
<name>A0A177CSG5_9PLEO</name>
<accession>A0A177CSG5</accession>
<protein>
    <recommendedName>
        <fullName evidence="4">Cell wall protein PhiA</fullName>
    </recommendedName>
</protein>
<evidence type="ECO:0008006" key="4">
    <source>
        <dbReference type="Google" id="ProtNLM"/>
    </source>
</evidence>
<keyword evidence="1" id="KW-0732">Signal</keyword>
<dbReference type="OrthoDB" id="3518533at2759"/>
<gene>
    <name evidence="2" type="ORF">CC84DRAFT_1213283</name>
</gene>
<evidence type="ECO:0000313" key="3">
    <source>
        <dbReference type="Proteomes" id="UP000077069"/>
    </source>
</evidence>
<dbReference type="Proteomes" id="UP000077069">
    <property type="component" value="Unassembled WGS sequence"/>
</dbReference>
<dbReference type="RefSeq" id="XP_018040273.1">
    <property type="nucleotide sequence ID" value="XM_018182518.1"/>
</dbReference>
<feature type="signal peptide" evidence="1">
    <location>
        <begin position="1"/>
        <end position="16"/>
    </location>
</feature>
<feature type="chain" id="PRO_5008058534" description="Cell wall protein PhiA" evidence="1">
    <location>
        <begin position="17"/>
        <end position="196"/>
    </location>
</feature>